<evidence type="ECO:0000313" key="2">
    <source>
        <dbReference type="EMBL" id="MBD8870993.1"/>
    </source>
</evidence>
<proteinExistence type="predicted"/>
<dbReference type="GO" id="GO:0016747">
    <property type="term" value="F:acyltransferase activity, transferring groups other than amino-acyl groups"/>
    <property type="evidence" value="ECO:0007669"/>
    <property type="project" value="InterPro"/>
</dbReference>
<organism evidence="2 3">
    <name type="scientific">Nocardioides donggukensis</name>
    <dbReference type="NCBI Taxonomy" id="2774019"/>
    <lineage>
        <taxon>Bacteria</taxon>
        <taxon>Bacillati</taxon>
        <taxon>Actinomycetota</taxon>
        <taxon>Actinomycetes</taxon>
        <taxon>Propionibacteriales</taxon>
        <taxon>Nocardioidaceae</taxon>
        <taxon>Nocardioides</taxon>
    </lineage>
</organism>
<gene>
    <name evidence="2" type="ORF">IE331_15315</name>
</gene>
<comment type="caution">
    <text evidence="2">The sequence shown here is derived from an EMBL/GenBank/DDBJ whole genome shotgun (WGS) entry which is preliminary data.</text>
</comment>
<dbReference type="EMBL" id="JACYXZ010000005">
    <property type="protein sequence ID" value="MBD8870993.1"/>
    <property type="molecule type" value="Genomic_DNA"/>
</dbReference>
<accession>A0A927K6X7</accession>
<name>A0A927K6X7_9ACTN</name>
<dbReference type="RefSeq" id="WP_192144342.1">
    <property type="nucleotide sequence ID" value="NZ_JACYXZ010000005.1"/>
</dbReference>
<dbReference type="SUPFAM" id="SSF55729">
    <property type="entry name" value="Acyl-CoA N-acyltransferases (Nat)"/>
    <property type="match status" value="1"/>
</dbReference>
<dbReference type="Proteomes" id="UP000616839">
    <property type="component" value="Unassembled WGS sequence"/>
</dbReference>
<evidence type="ECO:0000259" key="1">
    <source>
        <dbReference type="PROSITE" id="PS51186"/>
    </source>
</evidence>
<sequence>MSRRTKRLTLDDLATLPGPCRDCLFWELDPVRRTRVAAEDRLAEKEAWVSEVLREWGSCGQVLSVDDVPLGYAIYAPTAFVPGAQAFPTAPVSTDAVQLTTVYVDPRAAGGGLGRVLIQAMARDLVQRGGIRAVEAFGDTRQVRPEACVVPAGFLAAVGFKTQRAHPTNPRMRMDLRSTLTWKDEVEQALEKLLGAVRPVRAAPKATQPPARQRLTR</sequence>
<evidence type="ECO:0000313" key="3">
    <source>
        <dbReference type="Proteomes" id="UP000616839"/>
    </source>
</evidence>
<protein>
    <submittedName>
        <fullName evidence="2">GNAT family N-acetyltransferase</fullName>
    </submittedName>
</protein>
<feature type="domain" description="N-acetyltransferase" evidence="1">
    <location>
        <begin position="23"/>
        <end position="177"/>
    </location>
</feature>
<keyword evidence="3" id="KW-1185">Reference proteome</keyword>
<dbReference type="PROSITE" id="PS51186">
    <property type="entry name" value="GNAT"/>
    <property type="match status" value="1"/>
</dbReference>
<reference evidence="2" key="1">
    <citation type="submission" date="2020-09" db="EMBL/GenBank/DDBJ databases">
        <title>Nocardioides sp. strain MJB4 16S ribosomal RNA gene Genome sequencing and assembly.</title>
        <authorList>
            <person name="Kim I."/>
        </authorList>
    </citation>
    <scope>NUCLEOTIDE SEQUENCE</scope>
    <source>
        <strain evidence="2">MJB4</strain>
    </source>
</reference>
<dbReference type="AlphaFoldDB" id="A0A927K6X7"/>
<dbReference type="CDD" id="cd04301">
    <property type="entry name" value="NAT_SF"/>
    <property type="match status" value="1"/>
</dbReference>
<dbReference type="InterPro" id="IPR000182">
    <property type="entry name" value="GNAT_dom"/>
</dbReference>
<dbReference type="InterPro" id="IPR016181">
    <property type="entry name" value="Acyl_CoA_acyltransferase"/>
</dbReference>
<dbReference type="Gene3D" id="3.40.630.30">
    <property type="match status" value="1"/>
</dbReference>
<dbReference type="Pfam" id="PF00583">
    <property type="entry name" value="Acetyltransf_1"/>
    <property type="match status" value="1"/>
</dbReference>